<gene>
    <name evidence="6" type="primary">xseB</name>
    <name evidence="7" type="ORF">BHW43_05895</name>
</gene>
<keyword evidence="3 6" id="KW-0540">Nuclease</keyword>
<dbReference type="AlphaFoldDB" id="A0A1Q6R5F4"/>
<dbReference type="GO" id="GO:0006308">
    <property type="term" value="P:DNA catabolic process"/>
    <property type="evidence" value="ECO:0007669"/>
    <property type="project" value="UniProtKB-UniRule"/>
</dbReference>
<dbReference type="RefSeq" id="WP_293388542.1">
    <property type="nucleotide sequence ID" value="NZ_CAJLOJ010000021.1"/>
</dbReference>
<organism evidence="7 8">
    <name type="scientific">Phascolarctobacterium succinatutens</name>
    <dbReference type="NCBI Taxonomy" id="626940"/>
    <lineage>
        <taxon>Bacteria</taxon>
        <taxon>Bacillati</taxon>
        <taxon>Bacillota</taxon>
        <taxon>Negativicutes</taxon>
        <taxon>Acidaminococcales</taxon>
        <taxon>Acidaminococcaceae</taxon>
        <taxon>Phascolarctobacterium</taxon>
    </lineage>
</organism>
<comment type="catalytic activity">
    <reaction evidence="6">
        <text>Exonucleolytic cleavage in either 5'- to 3'- or 3'- to 5'-direction to yield nucleoside 5'-phosphates.</text>
        <dbReference type="EC" id="3.1.11.6"/>
    </reaction>
</comment>
<comment type="function">
    <text evidence="6">Bidirectionally degrades single-stranded DNA into large acid-insoluble oligonucleotides, which are then degraded further into small acid-soluble oligonucleotides.</text>
</comment>
<comment type="subunit">
    <text evidence="6">Heterooligomer composed of large and small subunits.</text>
</comment>
<evidence type="ECO:0000256" key="3">
    <source>
        <dbReference type="ARBA" id="ARBA00022722"/>
    </source>
</evidence>
<dbReference type="Pfam" id="PF02609">
    <property type="entry name" value="Exonuc_VII_S"/>
    <property type="match status" value="1"/>
</dbReference>
<evidence type="ECO:0000313" key="7">
    <source>
        <dbReference type="EMBL" id="OLA37587.1"/>
    </source>
</evidence>
<dbReference type="EMBL" id="MNTG01000029">
    <property type="protein sequence ID" value="OLA37587.1"/>
    <property type="molecule type" value="Genomic_DNA"/>
</dbReference>
<dbReference type="SUPFAM" id="SSF116842">
    <property type="entry name" value="XseB-like"/>
    <property type="match status" value="1"/>
</dbReference>
<proteinExistence type="inferred from homology"/>
<dbReference type="GO" id="GO:0009318">
    <property type="term" value="C:exodeoxyribonuclease VII complex"/>
    <property type="evidence" value="ECO:0007669"/>
    <property type="project" value="UniProtKB-UniRule"/>
</dbReference>
<dbReference type="Proteomes" id="UP000186777">
    <property type="component" value="Unassembled WGS sequence"/>
</dbReference>
<reference evidence="7 8" key="1">
    <citation type="journal article" date="2016" name="Nat. Biotechnol.">
        <title>Measurement of bacterial replication rates in microbial communities.</title>
        <authorList>
            <person name="Brown C.T."/>
            <person name="Olm M.R."/>
            <person name="Thomas B.C."/>
            <person name="Banfield J.F."/>
        </authorList>
    </citation>
    <scope>NUCLEOTIDE SEQUENCE [LARGE SCALE GENOMIC DNA]</scope>
    <source>
        <strain evidence="7">46_33</strain>
    </source>
</reference>
<comment type="caution">
    <text evidence="7">The sequence shown here is derived from an EMBL/GenBank/DDBJ whole genome shotgun (WGS) entry which is preliminary data.</text>
</comment>
<dbReference type="InterPro" id="IPR003761">
    <property type="entry name" value="Exonuc_VII_S"/>
</dbReference>
<dbReference type="STRING" id="626940.BHW43_05895"/>
<evidence type="ECO:0000256" key="6">
    <source>
        <dbReference type="HAMAP-Rule" id="MF_00337"/>
    </source>
</evidence>
<evidence type="ECO:0000256" key="2">
    <source>
        <dbReference type="ARBA" id="ARBA00022490"/>
    </source>
</evidence>
<protein>
    <recommendedName>
        <fullName evidence="6">Exodeoxyribonuclease 7 small subunit</fullName>
        <ecNumber evidence="6">3.1.11.6</ecNumber>
    </recommendedName>
    <alternativeName>
        <fullName evidence="6">Exodeoxyribonuclease VII small subunit</fullName>
        <shortName evidence="6">Exonuclease VII small subunit</shortName>
    </alternativeName>
</protein>
<sequence length="85" mass="9576">MATKKIAKNIKFEDALSELEAQVQLLESGELPLDKALEVFKYGVELSRVCSSRLETVKQEVEKIVVTDSNDVGYKLEAFQDLEVK</sequence>
<dbReference type="GO" id="GO:0008855">
    <property type="term" value="F:exodeoxyribonuclease VII activity"/>
    <property type="evidence" value="ECO:0007669"/>
    <property type="project" value="UniProtKB-UniRule"/>
</dbReference>
<evidence type="ECO:0000256" key="4">
    <source>
        <dbReference type="ARBA" id="ARBA00022801"/>
    </source>
</evidence>
<evidence type="ECO:0000313" key="8">
    <source>
        <dbReference type="Proteomes" id="UP000186777"/>
    </source>
</evidence>
<accession>A0A1Q6R5F4</accession>
<dbReference type="NCBIfam" id="TIGR01280">
    <property type="entry name" value="xseB"/>
    <property type="match status" value="1"/>
</dbReference>
<dbReference type="HAMAP" id="MF_00337">
    <property type="entry name" value="Exonuc_7_S"/>
    <property type="match status" value="1"/>
</dbReference>
<name>A0A1Q6R5F4_9FIRM</name>
<keyword evidence="4 6" id="KW-0378">Hydrolase</keyword>
<evidence type="ECO:0000256" key="5">
    <source>
        <dbReference type="ARBA" id="ARBA00022839"/>
    </source>
</evidence>
<evidence type="ECO:0000256" key="1">
    <source>
        <dbReference type="ARBA" id="ARBA00009998"/>
    </source>
</evidence>
<dbReference type="InterPro" id="IPR037004">
    <property type="entry name" value="Exonuc_VII_ssu_sf"/>
</dbReference>
<keyword evidence="5 6" id="KW-0269">Exonuclease</keyword>
<dbReference type="PANTHER" id="PTHR34137">
    <property type="entry name" value="EXODEOXYRIBONUCLEASE 7 SMALL SUBUNIT"/>
    <property type="match status" value="1"/>
</dbReference>
<dbReference type="EC" id="3.1.11.6" evidence="6"/>
<comment type="subcellular location">
    <subcellularLocation>
        <location evidence="6">Cytoplasm</location>
    </subcellularLocation>
</comment>
<dbReference type="GO" id="GO:0005829">
    <property type="term" value="C:cytosol"/>
    <property type="evidence" value="ECO:0007669"/>
    <property type="project" value="TreeGrafter"/>
</dbReference>
<keyword evidence="2 6" id="KW-0963">Cytoplasm</keyword>
<comment type="similarity">
    <text evidence="1 6">Belongs to the XseB family.</text>
</comment>
<dbReference type="Gene3D" id="1.10.287.1040">
    <property type="entry name" value="Exonuclease VII, small subunit"/>
    <property type="match status" value="1"/>
</dbReference>
<dbReference type="PANTHER" id="PTHR34137:SF1">
    <property type="entry name" value="EXODEOXYRIBONUCLEASE 7 SMALL SUBUNIT"/>
    <property type="match status" value="1"/>
</dbReference>